<dbReference type="CDD" id="cd05233">
    <property type="entry name" value="SDR_c"/>
    <property type="match status" value="1"/>
</dbReference>
<keyword evidence="2" id="KW-0560">Oxidoreductase</keyword>
<comment type="similarity">
    <text evidence="1 3">Belongs to the short-chain dehydrogenases/reductases (SDR) family.</text>
</comment>
<evidence type="ECO:0000256" key="2">
    <source>
        <dbReference type="ARBA" id="ARBA00023002"/>
    </source>
</evidence>
<sequence>MDSCRKSVLITGGAGGIGRELAELFVRDAYDIILVDRDIRELENARNSLSIINPDVRILVMEQDLCISKAADQVYEFTRKHGPQVDVLVNCAGFGTYGFVNDIDQDRELDMLQLHILTLYRLTRLYLKDMIERDEGQVINFSSISAFQPNPFFATYGASKSFVLQFSRALNFELREKRTNVKVLAVCPTAVKGTGFQSSAGMERTRTFNSWMAVTAGEVARDTYRAMQSGKDLVIPGRGFGLLHSLIRRLPAGLLMRISRSQLREVRETGLKNVSGSSVEERM</sequence>
<keyword evidence="6" id="KW-1185">Reference proteome</keyword>
<dbReference type="EMBL" id="CP058215">
    <property type="protein sequence ID" value="QLC51242.1"/>
    <property type="molecule type" value="Genomic_DNA"/>
</dbReference>
<dbReference type="KEGG" id="mzi:HWN40_05370"/>
<reference evidence="5 6" key="1">
    <citation type="submission" date="2020-06" db="EMBL/GenBank/DDBJ databases">
        <title>Methanolobus halotolerans sp. nov., isolated from a saline lake Tus in Siberia.</title>
        <authorList>
            <person name="Shen Y."/>
            <person name="Chen S.-C."/>
            <person name="Lai M.-C."/>
            <person name="Huang H.-H."/>
            <person name="Chiu H.-H."/>
            <person name="Tang S.-L."/>
            <person name="Rogozin D.Y."/>
            <person name="Degermendzhy A.G."/>
        </authorList>
    </citation>
    <scope>NUCLEOTIDE SEQUENCE [LARGE SCALE GENOMIC DNA]</scope>
    <source>
        <strain evidence="5 6">DSM 21339</strain>
    </source>
</reference>
<gene>
    <name evidence="5" type="ORF">HWN40_05370</name>
</gene>
<protein>
    <submittedName>
        <fullName evidence="5">SDR family NAD(P)-dependent oxidoreductase</fullName>
    </submittedName>
</protein>
<evidence type="ECO:0000313" key="6">
    <source>
        <dbReference type="Proteomes" id="UP000509594"/>
    </source>
</evidence>
<dbReference type="PRINTS" id="PR00081">
    <property type="entry name" value="GDHRDH"/>
</dbReference>
<dbReference type="PANTHER" id="PTHR44196:SF2">
    <property type="entry name" value="SHORT-CHAIN DEHYDROGENASE-RELATED"/>
    <property type="match status" value="1"/>
</dbReference>
<dbReference type="GO" id="GO:0016020">
    <property type="term" value="C:membrane"/>
    <property type="evidence" value="ECO:0007669"/>
    <property type="project" value="TreeGrafter"/>
</dbReference>
<dbReference type="GO" id="GO:0016491">
    <property type="term" value="F:oxidoreductase activity"/>
    <property type="evidence" value="ECO:0007669"/>
    <property type="project" value="UniProtKB-KW"/>
</dbReference>
<proteinExistence type="inferred from homology"/>
<dbReference type="InterPro" id="IPR002347">
    <property type="entry name" value="SDR_fam"/>
</dbReference>
<dbReference type="SUPFAM" id="SSF51735">
    <property type="entry name" value="NAD(P)-binding Rossmann-fold domains"/>
    <property type="match status" value="1"/>
</dbReference>
<dbReference type="Gene3D" id="3.40.50.720">
    <property type="entry name" value="NAD(P)-binding Rossmann-like Domain"/>
    <property type="match status" value="1"/>
</dbReference>
<name>A0A7D5IAP6_9EURY</name>
<dbReference type="PRINTS" id="PR00080">
    <property type="entry name" value="SDRFAMILY"/>
</dbReference>
<dbReference type="Proteomes" id="UP000509594">
    <property type="component" value="Chromosome"/>
</dbReference>
<dbReference type="InterPro" id="IPR036291">
    <property type="entry name" value="NAD(P)-bd_dom_sf"/>
</dbReference>
<dbReference type="PANTHER" id="PTHR44196">
    <property type="entry name" value="DEHYDROGENASE/REDUCTASE SDR FAMILY MEMBER 7B"/>
    <property type="match status" value="1"/>
</dbReference>
<evidence type="ECO:0000313" key="5">
    <source>
        <dbReference type="EMBL" id="QLC51242.1"/>
    </source>
</evidence>
<feature type="domain" description="Ketoreductase" evidence="4">
    <location>
        <begin position="6"/>
        <end position="194"/>
    </location>
</feature>
<evidence type="ECO:0000259" key="4">
    <source>
        <dbReference type="SMART" id="SM00822"/>
    </source>
</evidence>
<evidence type="ECO:0000256" key="3">
    <source>
        <dbReference type="RuleBase" id="RU000363"/>
    </source>
</evidence>
<evidence type="ECO:0000256" key="1">
    <source>
        <dbReference type="ARBA" id="ARBA00006484"/>
    </source>
</evidence>
<dbReference type="InterPro" id="IPR057326">
    <property type="entry name" value="KR_dom"/>
</dbReference>
<organism evidence="5 6">
    <name type="scientific">Methanolobus zinderi</name>
    <dbReference type="NCBI Taxonomy" id="536044"/>
    <lineage>
        <taxon>Archaea</taxon>
        <taxon>Methanobacteriati</taxon>
        <taxon>Methanobacteriota</taxon>
        <taxon>Stenosarchaea group</taxon>
        <taxon>Methanomicrobia</taxon>
        <taxon>Methanosarcinales</taxon>
        <taxon>Methanosarcinaceae</taxon>
        <taxon>Methanolobus</taxon>
    </lineage>
</organism>
<dbReference type="Pfam" id="PF00106">
    <property type="entry name" value="adh_short"/>
    <property type="match status" value="1"/>
</dbReference>
<accession>A0A7D5IAP6</accession>
<dbReference type="SMART" id="SM00822">
    <property type="entry name" value="PKS_KR"/>
    <property type="match status" value="1"/>
</dbReference>
<dbReference type="OrthoDB" id="24596at2157"/>
<dbReference type="AlphaFoldDB" id="A0A7D5IAP6"/>